<accession>A0A0E9T8E6</accession>
<organism evidence="1">
    <name type="scientific">Anguilla anguilla</name>
    <name type="common">European freshwater eel</name>
    <name type="synonym">Muraena anguilla</name>
    <dbReference type="NCBI Taxonomy" id="7936"/>
    <lineage>
        <taxon>Eukaryota</taxon>
        <taxon>Metazoa</taxon>
        <taxon>Chordata</taxon>
        <taxon>Craniata</taxon>
        <taxon>Vertebrata</taxon>
        <taxon>Euteleostomi</taxon>
        <taxon>Actinopterygii</taxon>
        <taxon>Neopterygii</taxon>
        <taxon>Teleostei</taxon>
        <taxon>Anguilliformes</taxon>
        <taxon>Anguillidae</taxon>
        <taxon>Anguilla</taxon>
    </lineage>
</organism>
<dbReference type="EMBL" id="GBXM01059432">
    <property type="protein sequence ID" value="JAH49145.1"/>
    <property type="molecule type" value="Transcribed_RNA"/>
</dbReference>
<name>A0A0E9T8E6_ANGAN</name>
<sequence length="48" mass="5276">MGKPKDHRLCPPGVGLSRPGRVLPALTKVNIQYHTQPMESEAPRAQGR</sequence>
<evidence type="ECO:0000313" key="1">
    <source>
        <dbReference type="EMBL" id="JAH49145.1"/>
    </source>
</evidence>
<protein>
    <submittedName>
        <fullName evidence="1">Uncharacterized protein</fullName>
    </submittedName>
</protein>
<proteinExistence type="predicted"/>
<reference evidence="1" key="1">
    <citation type="submission" date="2014-11" db="EMBL/GenBank/DDBJ databases">
        <authorList>
            <person name="Amaro Gonzalez C."/>
        </authorList>
    </citation>
    <scope>NUCLEOTIDE SEQUENCE</scope>
</reference>
<dbReference type="AlphaFoldDB" id="A0A0E9T8E6"/>
<reference evidence="1" key="2">
    <citation type="journal article" date="2015" name="Fish Shellfish Immunol.">
        <title>Early steps in the European eel (Anguilla anguilla)-Vibrio vulnificus interaction in the gills: Role of the RtxA13 toxin.</title>
        <authorList>
            <person name="Callol A."/>
            <person name="Pajuelo D."/>
            <person name="Ebbesson L."/>
            <person name="Teles M."/>
            <person name="MacKenzie S."/>
            <person name="Amaro C."/>
        </authorList>
    </citation>
    <scope>NUCLEOTIDE SEQUENCE</scope>
</reference>